<keyword evidence="2" id="KW-0732">Signal</keyword>
<feature type="compositionally biased region" description="Pro residues" evidence="1">
    <location>
        <begin position="171"/>
        <end position="181"/>
    </location>
</feature>
<organism evidence="3 4">
    <name type="scientific">Streptomyces antimycoticus</name>
    <dbReference type="NCBI Taxonomy" id="68175"/>
    <lineage>
        <taxon>Bacteria</taxon>
        <taxon>Bacillati</taxon>
        <taxon>Actinomycetota</taxon>
        <taxon>Actinomycetes</taxon>
        <taxon>Kitasatosporales</taxon>
        <taxon>Streptomycetaceae</taxon>
        <taxon>Streptomyces</taxon>
        <taxon>Streptomyces violaceusniger group</taxon>
    </lineage>
</organism>
<protein>
    <submittedName>
        <fullName evidence="3">Uncharacterized protein</fullName>
    </submittedName>
</protein>
<comment type="caution">
    <text evidence="3">The sequence shown here is derived from an EMBL/GenBank/DDBJ whole genome shotgun (WGS) entry which is preliminary data.</text>
</comment>
<feature type="compositionally biased region" description="Low complexity" evidence="1">
    <location>
        <begin position="156"/>
        <end position="170"/>
    </location>
</feature>
<sequence length="200" mass="20269">MPPVAFARPLAALAAVSALVLGAAGQATADTTPAPAPEPLPRVSTEMLRPVAPPAASGAPGTRSVADGDGLQTARSSRPVAPGVKLTSYDRLESDKWLRVDALSVDLAGGIKVDYLHPDQVAERRTVSQLATEHDAGPGRRTVAAINGDFFDINQTGAPRATASATAASSTPPPRPGPPRPSVSARPTRAASSSSTSTAP</sequence>
<evidence type="ECO:0000256" key="1">
    <source>
        <dbReference type="SAM" id="MobiDB-lite"/>
    </source>
</evidence>
<evidence type="ECO:0000256" key="2">
    <source>
        <dbReference type="SAM" id="SignalP"/>
    </source>
</evidence>
<dbReference type="EMBL" id="BJHV01000001">
    <property type="protein sequence ID" value="GDY47909.1"/>
    <property type="molecule type" value="Genomic_DNA"/>
</dbReference>
<evidence type="ECO:0000313" key="3">
    <source>
        <dbReference type="EMBL" id="GDY47909.1"/>
    </source>
</evidence>
<proteinExistence type="predicted"/>
<feature type="signal peptide" evidence="2">
    <location>
        <begin position="1"/>
        <end position="29"/>
    </location>
</feature>
<evidence type="ECO:0000313" key="4">
    <source>
        <dbReference type="Proteomes" id="UP000299290"/>
    </source>
</evidence>
<gene>
    <name evidence="3" type="ORF">SANT12839_087910</name>
</gene>
<dbReference type="Proteomes" id="UP000299290">
    <property type="component" value="Unassembled WGS sequence"/>
</dbReference>
<feature type="region of interest" description="Disordered" evidence="1">
    <location>
        <begin position="50"/>
        <end position="79"/>
    </location>
</feature>
<reference evidence="3 4" key="1">
    <citation type="journal article" date="2020" name="Int. J. Syst. Evol. Microbiol.">
        <title>Reclassification of Streptomyces castelarensis and Streptomyces sporoclivatus as later heterotypic synonyms of Streptomyces antimycoticus.</title>
        <authorList>
            <person name="Komaki H."/>
            <person name="Tamura T."/>
        </authorList>
    </citation>
    <scope>NUCLEOTIDE SEQUENCE [LARGE SCALE GENOMIC DNA]</scope>
    <source>
        <strain evidence="3 4">NBRC 12839</strain>
    </source>
</reference>
<feature type="compositionally biased region" description="Low complexity" evidence="1">
    <location>
        <begin position="182"/>
        <end position="200"/>
    </location>
</feature>
<dbReference type="AlphaFoldDB" id="A0A4D4KPW4"/>
<accession>A0A4D4KPW4</accession>
<feature type="region of interest" description="Disordered" evidence="1">
    <location>
        <begin position="153"/>
        <end position="200"/>
    </location>
</feature>
<feature type="chain" id="PRO_5020564139" evidence="2">
    <location>
        <begin position="30"/>
        <end position="200"/>
    </location>
</feature>
<keyword evidence="4" id="KW-1185">Reference proteome</keyword>
<name>A0A4D4KPW4_9ACTN</name>